<dbReference type="PANTHER" id="PTHR42085">
    <property type="entry name" value="F-BOX DOMAIN-CONTAINING PROTEIN"/>
    <property type="match status" value="1"/>
</dbReference>
<organism evidence="1 2">
    <name type="scientific">Bimuria novae-zelandiae CBS 107.79</name>
    <dbReference type="NCBI Taxonomy" id="1447943"/>
    <lineage>
        <taxon>Eukaryota</taxon>
        <taxon>Fungi</taxon>
        <taxon>Dikarya</taxon>
        <taxon>Ascomycota</taxon>
        <taxon>Pezizomycotina</taxon>
        <taxon>Dothideomycetes</taxon>
        <taxon>Pleosporomycetidae</taxon>
        <taxon>Pleosporales</taxon>
        <taxon>Massarineae</taxon>
        <taxon>Didymosphaeriaceae</taxon>
        <taxon>Bimuria</taxon>
    </lineage>
</organism>
<accession>A0A6A5VQF3</accession>
<dbReference type="EMBL" id="ML976659">
    <property type="protein sequence ID" value="KAF1978830.1"/>
    <property type="molecule type" value="Genomic_DNA"/>
</dbReference>
<dbReference type="PANTHER" id="PTHR42085:SF1">
    <property type="entry name" value="F-BOX DOMAIN-CONTAINING PROTEIN"/>
    <property type="match status" value="1"/>
</dbReference>
<dbReference type="Proteomes" id="UP000800036">
    <property type="component" value="Unassembled WGS sequence"/>
</dbReference>
<reference evidence="1" key="1">
    <citation type="journal article" date="2020" name="Stud. Mycol.">
        <title>101 Dothideomycetes genomes: a test case for predicting lifestyles and emergence of pathogens.</title>
        <authorList>
            <person name="Haridas S."/>
            <person name="Albert R."/>
            <person name="Binder M."/>
            <person name="Bloem J."/>
            <person name="Labutti K."/>
            <person name="Salamov A."/>
            <person name="Andreopoulos B."/>
            <person name="Baker S."/>
            <person name="Barry K."/>
            <person name="Bills G."/>
            <person name="Bluhm B."/>
            <person name="Cannon C."/>
            <person name="Castanera R."/>
            <person name="Culley D."/>
            <person name="Daum C."/>
            <person name="Ezra D."/>
            <person name="Gonzalez J."/>
            <person name="Henrissat B."/>
            <person name="Kuo A."/>
            <person name="Liang C."/>
            <person name="Lipzen A."/>
            <person name="Lutzoni F."/>
            <person name="Magnuson J."/>
            <person name="Mondo S."/>
            <person name="Nolan M."/>
            <person name="Ohm R."/>
            <person name="Pangilinan J."/>
            <person name="Park H.-J."/>
            <person name="Ramirez L."/>
            <person name="Alfaro M."/>
            <person name="Sun H."/>
            <person name="Tritt A."/>
            <person name="Yoshinaga Y."/>
            <person name="Zwiers L.-H."/>
            <person name="Turgeon B."/>
            <person name="Goodwin S."/>
            <person name="Spatafora J."/>
            <person name="Crous P."/>
            <person name="Grigoriev I."/>
        </authorList>
    </citation>
    <scope>NUCLEOTIDE SEQUENCE</scope>
    <source>
        <strain evidence="1">CBS 107.79</strain>
    </source>
</reference>
<keyword evidence="2" id="KW-1185">Reference proteome</keyword>
<evidence type="ECO:0000313" key="2">
    <source>
        <dbReference type="Proteomes" id="UP000800036"/>
    </source>
</evidence>
<name>A0A6A5VQF3_9PLEO</name>
<evidence type="ECO:0000313" key="1">
    <source>
        <dbReference type="EMBL" id="KAF1978830.1"/>
    </source>
</evidence>
<protein>
    <submittedName>
        <fullName evidence="1">Uncharacterized protein</fullName>
    </submittedName>
</protein>
<dbReference type="OrthoDB" id="4790878at2759"/>
<sequence>MNDANAERVGEPGSHHLEAGCHTADLHYSTCSAASRPTADPSVPSSEGVCHLFRLPRELRDIVYEYALTEPEGLFFRGAPEQQNKAGDIFPAFASSDAAANETSVEANQFRLVCRQVHRETSGLGVKFNGLHFFSTDLARPAN</sequence>
<dbReference type="AlphaFoldDB" id="A0A6A5VQF3"/>
<proteinExistence type="predicted"/>
<dbReference type="InterPro" id="IPR038883">
    <property type="entry name" value="AN11006-like"/>
</dbReference>
<gene>
    <name evidence="1" type="ORF">BU23DRAFT_563718</name>
</gene>